<dbReference type="EMBL" id="NQVE01000192">
    <property type="protein sequence ID" value="RAL40812.1"/>
    <property type="molecule type" value="Genomic_DNA"/>
</dbReference>
<evidence type="ECO:0000313" key="2">
    <source>
        <dbReference type="Proteomes" id="UP000249390"/>
    </source>
</evidence>
<proteinExistence type="predicted"/>
<dbReference type="Proteomes" id="UP000249390">
    <property type="component" value="Unassembled WGS sequence"/>
</dbReference>
<sequence length="61" mass="6953">MIKEAVELYAYAMAVVGKDLDMDRFQKVLRVSKESEKLLARSTLDSVLKSLSSNGRWEECN</sequence>
<name>A0A328D4S8_9ASTE</name>
<protein>
    <submittedName>
        <fullName evidence="1">Uncharacterized protein</fullName>
    </submittedName>
</protein>
<gene>
    <name evidence="1" type="ORF">DM860_008510</name>
</gene>
<comment type="caution">
    <text evidence="1">The sequence shown here is derived from an EMBL/GenBank/DDBJ whole genome shotgun (WGS) entry which is preliminary data.</text>
</comment>
<keyword evidence="2" id="KW-1185">Reference proteome</keyword>
<organism evidence="1 2">
    <name type="scientific">Cuscuta australis</name>
    <dbReference type="NCBI Taxonomy" id="267555"/>
    <lineage>
        <taxon>Eukaryota</taxon>
        <taxon>Viridiplantae</taxon>
        <taxon>Streptophyta</taxon>
        <taxon>Embryophyta</taxon>
        <taxon>Tracheophyta</taxon>
        <taxon>Spermatophyta</taxon>
        <taxon>Magnoliopsida</taxon>
        <taxon>eudicotyledons</taxon>
        <taxon>Gunneridae</taxon>
        <taxon>Pentapetalae</taxon>
        <taxon>asterids</taxon>
        <taxon>lamiids</taxon>
        <taxon>Solanales</taxon>
        <taxon>Convolvulaceae</taxon>
        <taxon>Cuscuteae</taxon>
        <taxon>Cuscuta</taxon>
        <taxon>Cuscuta subgen. Grammica</taxon>
        <taxon>Cuscuta sect. Cleistogrammica</taxon>
    </lineage>
</organism>
<evidence type="ECO:0000313" key="1">
    <source>
        <dbReference type="EMBL" id="RAL40812.1"/>
    </source>
</evidence>
<accession>A0A328D4S8</accession>
<dbReference type="AlphaFoldDB" id="A0A328D4S8"/>
<reference evidence="1 2" key="1">
    <citation type="submission" date="2018-06" db="EMBL/GenBank/DDBJ databases">
        <title>The Genome of Cuscuta australis (Dodder) Provides Insight into the Evolution of Plant Parasitism.</title>
        <authorList>
            <person name="Liu H."/>
        </authorList>
    </citation>
    <scope>NUCLEOTIDE SEQUENCE [LARGE SCALE GENOMIC DNA]</scope>
    <source>
        <strain evidence="2">cv. Yunnan</strain>
        <tissue evidence="1">Vines</tissue>
    </source>
</reference>